<reference evidence="1 2" key="1">
    <citation type="submission" date="2016-03" db="EMBL/GenBank/DDBJ databases">
        <title>Draft genome sequence of Flavobacterium fryxellicola DSM 16209.</title>
        <authorList>
            <person name="Shin S.-K."/>
            <person name="Yi H."/>
        </authorList>
    </citation>
    <scope>NUCLEOTIDE SEQUENCE [LARGE SCALE GENOMIC DNA]</scope>
    <source>
        <strain evidence="1 2">DSM 16209</strain>
    </source>
</reference>
<protein>
    <submittedName>
        <fullName evidence="1">Uncharacterized protein</fullName>
    </submittedName>
</protein>
<comment type="caution">
    <text evidence="1">The sequence shown here is derived from an EMBL/GenBank/DDBJ whole genome shotgun (WGS) entry which is preliminary data.</text>
</comment>
<dbReference type="STRING" id="249352.SAMN05444395_11142"/>
<dbReference type="EMBL" id="LVJE01000003">
    <property type="protein sequence ID" value="OAB30563.1"/>
    <property type="molecule type" value="Genomic_DNA"/>
</dbReference>
<dbReference type="AlphaFoldDB" id="A0A167ZL15"/>
<evidence type="ECO:0000313" key="1">
    <source>
        <dbReference type="EMBL" id="OAB30563.1"/>
    </source>
</evidence>
<dbReference type="Proteomes" id="UP000077164">
    <property type="component" value="Unassembled WGS sequence"/>
</dbReference>
<evidence type="ECO:0000313" key="2">
    <source>
        <dbReference type="Proteomes" id="UP000077164"/>
    </source>
</evidence>
<accession>A0A167ZL15</accession>
<dbReference type="OrthoDB" id="1419421at2"/>
<sequence length="291" mass="34454">MELYVEKAFLDKFNSEFAETPVTKGKTVLTSILKTYGDVNLYIDYVFETPKELELYNINLITLKSQDFPVIPIISIKEHFFAHSKCEQTLIFTINEETWFKEAEKKGALCFCYENYEKTIESIISICENLKVDLSESFRSWDYFKELKTIPKNKIIINDGYLFAENSGNKPIEENIIPLLKNVIKPDTETKIEFFTNYLNFKRESERFDIEKIKRKLLNVFQGDYKLSFEYIQYHSHDRILYSNFFLMGCGVGFNFNTKRKSNSVITVDSIFDKFSYKRINNHLIELKKRI</sequence>
<proteinExistence type="predicted"/>
<gene>
    <name evidence="1" type="ORF">FBFR_01835</name>
</gene>
<keyword evidence="2" id="KW-1185">Reference proteome</keyword>
<name>A0A167ZL15_9FLAO</name>
<dbReference type="RefSeq" id="WP_066076182.1">
    <property type="nucleotide sequence ID" value="NZ_FRDK01000011.1"/>
</dbReference>
<organism evidence="1 2">
    <name type="scientific">Flavobacterium fryxellicola</name>
    <dbReference type="NCBI Taxonomy" id="249352"/>
    <lineage>
        <taxon>Bacteria</taxon>
        <taxon>Pseudomonadati</taxon>
        <taxon>Bacteroidota</taxon>
        <taxon>Flavobacteriia</taxon>
        <taxon>Flavobacteriales</taxon>
        <taxon>Flavobacteriaceae</taxon>
        <taxon>Flavobacterium</taxon>
    </lineage>
</organism>